<comment type="caution">
    <text evidence="1">The sequence shown here is derived from an EMBL/GenBank/DDBJ whole genome shotgun (WGS) entry which is preliminary data.</text>
</comment>
<organism evidence="1 2">
    <name type="scientific">Ancylostoma caninum</name>
    <name type="common">Dog hookworm</name>
    <dbReference type="NCBI Taxonomy" id="29170"/>
    <lineage>
        <taxon>Eukaryota</taxon>
        <taxon>Metazoa</taxon>
        <taxon>Ecdysozoa</taxon>
        <taxon>Nematoda</taxon>
        <taxon>Chromadorea</taxon>
        <taxon>Rhabditida</taxon>
        <taxon>Rhabditina</taxon>
        <taxon>Rhabditomorpha</taxon>
        <taxon>Strongyloidea</taxon>
        <taxon>Ancylostomatidae</taxon>
        <taxon>Ancylostomatinae</taxon>
        <taxon>Ancylostoma</taxon>
    </lineage>
</organism>
<keyword evidence="2" id="KW-1185">Reference proteome</keyword>
<gene>
    <name evidence="1" type="ORF">ANCCAN_23860</name>
</gene>
<protein>
    <submittedName>
        <fullName evidence="1">Uncharacterized protein</fullName>
    </submittedName>
</protein>
<dbReference type="EMBL" id="JOJR01001577">
    <property type="protein sequence ID" value="RCN30368.1"/>
    <property type="molecule type" value="Genomic_DNA"/>
</dbReference>
<dbReference type="OrthoDB" id="6502088at2759"/>
<proteinExistence type="predicted"/>
<name>A0A368FFM7_ANCCA</name>
<dbReference type="STRING" id="29170.A0A368FFM7"/>
<sequence>MLQKYLRLTNRTDEKFFLCEENAYLDATQVSYIKRDAHRAYEKQARHQEDIFLRTKRRIVRLRTAVWNVSQLNWGWHGDDFVGVFERLTEGAACFANFSVRHESISAVMESLPAYSEEKRASQLFFLIDPEAQRANPKKFKSIGDVKRYYGDQVDAALKELQDIGETVEKMWRLFTPSTYEGAVLADVVRMDRIVELMTQYETGRLQRRVWAEKMQSKQMRHFFEDDFSEGWYQPIVHDLEHSLYKVVLEVEKEYWPKFLSYMQNGTAMKMFLLY</sequence>
<dbReference type="Proteomes" id="UP000252519">
    <property type="component" value="Unassembled WGS sequence"/>
</dbReference>
<reference evidence="1 2" key="1">
    <citation type="submission" date="2014-10" db="EMBL/GenBank/DDBJ databases">
        <title>Draft genome of the hookworm Ancylostoma caninum.</title>
        <authorList>
            <person name="Mitreva M."/>
        </authorList>
    </citation>
    <scope>NUCLEOTIDE SEQUENCE [LARGE SCALE GENOMIC DNA]</scope>
    <source>
        <strain evidence="1 2">Baltimore</strain>
    </source>
</reference>
<evidence type="ECO:0000313" key="2">
    <source>
        <dbReference type="Proteomes" id="UP000252519"/>
    </source>
</evidence>
<evidence type="ECO:0000313" key="1">
    <source>
        <dbReference type="EMBL" id="RCN30368.1"/>
    </source>
</evidence>
<accession>A0A368FFM7</accession>
<dbReference type="AlphaFoldDB" id="A0A368FFM7"/>